<sequence length="129" mass="15173">SYATSLQGYDLSFNFEDSSPRKKGLRRNTKGNESLFPCNYSWVKNWMLENPILDFEIFCGRCKSFKFSSVEMRRYTDFYDVFCRLRWQRVVDEGGVKLPTESMIRRLNEVCGIRSGCAEMCITEILLVF</sequence>
<evidence type="ECO:0000313" key="1">
    <source>
        <dbReference type="EMBL" id="GIY18248.1"/>
    </source>
</evidence>
<evidence type="ECO:0000313" key="2">
    <source>
        <dbReference type="Proteomes" id="UP001054945"/>
    </source>
</evidence>
<dbReference type="Proteomes" id="UP001054945">
    <property type="component" value="Unassembled WGS sequence"/>
</dbReference>
<dbReference type="AlphaFoldDB" id="A0AAV4R7E9"/>
<keyword evidence="2" id="KW-1185">Reference proteome</keyword>
<accession>A0AAV4R7E9</accession>
<reference evidence="1 2" key="1">
    <citation type="submission" date="2021-06" db="EMBL/GenBank/DDBJ databases">
        <title>Caerostris extrusa draft genome.</title>
        <authorList>
            <person name="Kono N."/>
            <person name="Arakawa K."/>
        </authorList>
    </citation>
    <scope>NUCLEOTIDE SEQUENCE [LARGE SCALE GENOMIC DNA]</scope>
</reference>
<organism evidence="1 2">
    <name type="scientific">Caerostris extrusa</name>
    <name type="common">Bark spider</name>
    <name type="synonym">Caerostris bankana</name>
    <dbReference type="NCBI Taxonomy" id="172846"/>
    <lineage>
        <taxon>Eukaryota</taxon>
        <taxon>Metazoa</taxon>
        <taxon>Ecdysozoa</taxon>
        <taxon>Arthropoda</taxon>
        <taxon>Chelicerata</taxon>
        <taxon>Arachnida</taxon>
        <taxon>Araneae</taxon>
        <taxon>Araneomorphae</taxon>
        <taxon>Entelegynae</taxon>
        <taxon>Araneoidea</taxon>
        <taxon>Araneidae</taxon>
        <taxon>Caerostris</taxon>
    </lineage>
</organism>
<protein>
    <submittedName>
        <fullName evidence="1">Uncharacterized protein</fullName>
    </submittedName>
</protein>
<name>A0AAV4R7E9_CAEEX</name>
<feature type="non-terminal residue" evidence="1">
    <location>
        <position position="1"/>
    </location>
</feature>
<proteinExistence type="predicted"/>
<dbReference type="EMBL" id="BPLR01007590">
    <property type="protein sequence ID" value="GIY18248.1"/>
    <property type="molecule type" value="Genomic_DNA"/>
</dbReference>
<comment type="caution">
    <text evidence="1">The sequence shown here is derived from an EMBL/GenBank/DDBJ whole genome shotgun (WGS) entry which is preliminary data.</text>
</comment>
<gene>
    <name evidence="1" type="ORF">CEXT_139641</name>
</gene>